<dbReference type="AlphaFoldDB" id="S6AEK2"/>
<evidence type="ECO:0000256" key="1">
    <source>
        <dbReference type="SAM" id="SignalP"/>
    </source>
</evidence>
<dbReference type="HOGENOM" id="CLU_155701_0_0_6"/>
<evidence type="ECO:0000313" key="2">
    <source>
        <dbReference type="EMBL" id="BAN48127.1"/>
    </source>
</evidence>
<organism evidence="2 3">
    <name type="scientific">Metapseudomonas resinovorans NBRC 106553</name>
    <dbReference type="NCBI Taxonomy" id="1245471"/>
    <lineage>
        <taxon>Bacteria</taxon>
        <taxon>Pseudomonadati</taxon>
        <taxon>Pseudomonadota</taxon>
        <taxon>Gammaproteobacteria</taxon>
        <taxon>Pseudomonadales</taxon>
        <taxon>Pseudomonadaceae</taxon>
        <taxon>Metapseudomonas</taxon>
    </lineage>
</organism>
<gene>
    <name evidence="2" type="ORF">PCA10_23950</name>
</gene>
<sequence length="121" mass="14318">MKTGPLVGVFLLVAALGGTLQSAQAYHRSDRDDGRVEQYRDGPCRVKEITDRGYYRKVIRCPDGRGKTWRRGNWQRDYREGSCRVRLDASREVFSKERVCGGRDRDRYDRDYDRDHDHYRD</sequence>
<keyword evidence="3" id="KW-1185">Reference proteome</keyword>
<feature type="signal peptide" evidence="1">
    <location>
        <begin position="1"/>
        <end position="25"/>
    </location>
</feature>
<dbReference type="KEGG" id="pre:PCA10_23950"/>
<name>S6AEK2_METRE</name>
<dbReference type="Proteomes" id="UP000015503">
    <property type="component" value="Chromosome"/>
</dbReference>
<dbReference type="EMBL" id="AP013068">
    <property type="protein sequence ID" value="BAN48127.1"/>
    <property type="molecule type" value="Genomic_DNA"/>
</dbReference>
<evidence type="ECO:0000313" key="3">
    <source>
        <dbReference type="Proteomes" id="UP000015503"/>
    </source>
</evidence>
<dbReference type="PATRIC" id="fig|1245471.3.peg.2422"/>
<reference evidence="2 3" key="1">
    <citation type="journal article" date="2013" name="Genome Announc.">
        <title>Complete Genome Sequence of the Carbazole Degrader Pseudomonas resinovorans Strain CA10 (NBRC 106553).</title>
        <authorList>
            <person name="Shintani M."/>
            <person name="Hosoyama A."/>
            <person name="Ohji S."/>
            <person name="Tsuchikane K."/>
            <person name="Takarada H."/>
            <person name="Yamazoe A."/>
            <person name="Fujita N."/>
            <person name="Nojiri H."/>
        </authorList>
    </citation>
    <scope>NUCLEOTIDE SEQUENCE [LARGE SCALE GENOMIC DNA]</scope>
    <source>
        <strain evidence="2 3">NBRC 106553</strain>
    </source>
</reference>
<dbReference type="RefSeq" id="WP_016492323.1">
    <property type="nucleotide sequence ID" value="NC_021499.1"/>
</dbReference>
<dbReference type="eggNOG" id="ENOG502ZRKQ">
    <property type="taxonomic scope" value="Bacteria"/>
</dbReference>
<protein>
    <submittedName>
        <fullName evidence="2">Uncharacterized protein</fullName>
    </submittedName>
</protein>
<proteinExistence type="predicted"/>
<keyword evidence="1" id="KW-0732">Signal</keyword>
<feature type="chain" id="PRO_5004545513" evidence="1">
    <location>
        <begin position="26"/>
        <end position="121"/>
    </location>
</feature>
<accession>S6AEK2</accession>